<dbReference type="Proteomes" id="UP000503264">
    <property type="component" value="Chromosome"/>
</dbReference>
<reference evidence="10 11" key="1">
    <citation type="submission" date="2016-07" db="EMBL/GenBank/DDBJ databases">
        <title>Comparative genomics of the Campylobacter concisus group.</title>
        <authorList>
            <person name="Miller W.G."/>
            <person name="Yee E."/>
            <person name="Chapman M.H."/>
            <person name="Huynh S."/>
            <person name="Bono J.L."/>
            <person name="On S.L.W."/>
            <person name="StLeger J."/>
            <person name="Foster G."/>
            <person name="Parker C.T."/>
        </authorList>
    </citation>
    <scope>NUCLEOTIDE SEQUENCE [LARGE SCALE GENOMIC DNA]</scope>
    <source>
        <strain evidence="10 11">CCUG 21559</strain>
    </source>
</reference>
<dbReference type="InterPro" id="IPR025857">
    <property type="entry name" value="MacB_PCD"/>
</dbReference>
<evidence type="ECO:0000256" key="2">
    <source>
        <dbReference type="ARBA" id="ARBA00022475"/>
    </source>
</evidence>
<organism evidence="10 11">
    <name type="scientific">Campylobacter mucosalis CCUG 21559</name>
    <dbReference type="NCBI Taxonomy" id="1032067"/>
    <lineage>
        <taxon>Bacteria</taxon>
        <taxon>Pseudomonadati</taxon>
        <taxon>Campylobacterota</taxon>
        <taxon>Epsilonproteobacteria</taxon>
        <taxon>Campylobacterales</taxon>
        <taxon>Campylobacteraceae</taxon>
        <taxon>Campylobacter</taxon>
    </lineage>
</organism>
<feature type="transmembrane region" description="Helical" evidence="7">
    <location>
        <begin position="300"/>
        <end position="333"/>
    </location>
</feature>
<keyword evidence="4 7" id="KW-1133">Transmembrane helix</keyword>
<proteinExistence type="inferred from homology"/>
<evidence type="ECO:0000256" key="4">
    <source>
        <dbReference type="ARBA" id="ARBA00022989"/>
    </source>
</evidence>
<comment type="similarity">
    <text evidence="6">Belongs to the ABC-4 integral membrane protein family.</text>
</comment>
<evidence type="ECO:0000256" key="3">
    <source>
        <dbReference type="ARBA" id="ARBA00022692"/>
    </source>
</evidence>
<evidence type="ECO:0000313" key="11">
    <source>
        <dbReference type="Proteomes" id="UP000503264"/>
    </source>
</evidence>
<accession>A0A6G5QF32</accession>
<evidence type="ECO:0000259" key="8">
    <source>
        <dbReference type="Pfam" id="PF02687"/>
    </source>
</evidence>
<evidence type="ECO:0000256" key="5">
    <source>
        <dbReference type="ARBA" id="ARBA00023136"/>
    </source>
</evidence>
<feature type="domain" description="MacB-like periplasmic core" evidence="9">
    <location>
        <begin position="25"/>
        <end position="199"/>
    </location>
</feature>
<dbReference type="GO" id="GO:0022857">
    <property type="term" value="F:transmembrane transporter activity"/>
    <property type="evidence" value="ECO:0007669"/>
    <property type="project" value="TreeGrafter"/>
</dbReference>
<dbReference type="Pfam" id="PF12704">
    <property type="entry name" value="MacB_PCD"/>
    <property type="match status" value="1"/>
</dbReference>
<dbReference type="PROSITE" id="PS51257">
    <property type="entry name" value="PROKAR_LIPOPROTEIN"/>
    <property type="match status" value="1"/>
</dbReference>
<dbReference type="InterPro" id="IPR050250">
    <property type="entry name" value="Macrolide_Exporter_MacB"/>
</dbReference>
<dbReference type="Pfam" id="PF02687">
    <property type="entry name" value="FtsX"/>
    <property type="match status" value="1"/>
</dbReference>
<keyword evidence="2" id="KW-1003">Cell membrane</keyword>
<gene>
    <name evidence="10" type="ORF">CMUC_0364</name>
</gene>
<evidence type="ECO:0000256" key="7">
    <source>
        <dbReference type="SAM" id="Phobius"/>
    </source>
</evidence>
<evidence type="ECO:0000256" key="6">
    <source>
        <dbReference type="ARBA" id="ARBA00038076"/>
    </source>
</evidence>
<keyword evidence="3 7" id="KW-0812">Transmembrane</keyword>
<dbReference type="InterPro" id="IPR003838">
    <property type="entry name" value="ABC3_permease_C"/>
</dbReference>
<dbReference type="AlphaFoldDB" id="A0A6G5QF32"/>
<keyword evidence="11" id="KW-1185">Reference proteome</keyword>
<evidence type="ECO:0000313" key="10">
    <source>
        <dbReference type="EMBL" id="QCD44177.1"/>
    </source>
</evidence>
<comment type="subcellular location">
    <subcellularLocation>
        <location evidence="1">Cell membrane</location>
        <topology evidence="1">Multi-pass membrane protein</topology>
    </subcellularLocation>
</comment>
<dbReference type="EMBL" id="CP012542">
    <property type="protein sequence ID" value="QCD44177.1"/>
    <property type="molecule type" value="Genomic_DNA"/>
</dbReference>
<dbReference type="PANTHER" id="PTHR30572">
    <property type="entry name" value="MEMBRANE COMPONENT OF TRANSPORTER-RELATED"/>
    <property type="match status" value="1"/>
</dbReference>
<sequence length="378" mass="40911">MTANKFFINTIFKSIKNGSSRVAVIAISILLGSCVCGAFINVYLDIDSKVSKELKTYGANMIFSPKDLDDDTIDEDKFENLLVKIPNEKLRGAGGYLFAQANIGPTNAILMGVKFSTLKVVKPFLDIRDGAMINLDFDDKNALIGVDLAKQAGFKVGDEIDLRAIGSNYGEKVRIKGVVATGDKEDGLLIVSLALAQKIASQPNKINYAEAVVDGKFDEINQLSKEMSVDEILAKPVAKVSKSEGLILDKIKLLMALVSLVILLITSMCVNTTLSAILLSRSREIALLRAIGASRKNVLNLFGAETFIIAFMSAVTGAFLGYVLAQILGYAIFDSSIDFRWLSVPVATALSLFFAALAAFYPIKRALNSKMAEILRGE</sequence>
<protein>
    <submittedName>
        <fullName evidence="10">Ferrirhodotorulic acid ABC transporter, permease protein</fullName>
    </submittedName>
</protein>
<evidence type="ECO:0000256" key="1">
    <source>
        <dbReference type="ARBA" id="ARBA00004651"/>
    </source>
</evidence>
<dbReference type="RefSeq" id="WP_171993411.1">
    <property type="nucleotide sequence ID" value="NZ_CP012542.1"/>
</dbReference>
<feature type="transmembrane region" description="Helical" evidence="7">
    <location>
        <begin position="21"/>
        <end position="44"/>
    </location>
</feature>
<dbReference type="PANTHER" id="PTHR30572:SF4">
    <property type="entry name" value="ABC TRANSPORTER PERMEASE YTRF"/>
    <property type="match status" value="1"/>
</dbReference>
<name>A0A6G5QF32_9BACT</name>
<dbReference type="GO" id="GO:0005886">
    <property type="term" value="C:plasma membrane"/>
    <property type="evidence" value="ECO:0007669"/>
    <property type="project" value="UniProtKB-SubCell"/>
</dbReference>
<feature type="transmembrane region" description="Helical" evidence="7">
    <location>
        <begin position="253"/>
        <end position="279"/>
    </location>
</feature>
<evidence type="ECO:0000259" key="9">
    <source>
        <dbReference type="Pfam" id="PF12704"/>
    </source>
</evidence>
<feature type="domain" description="ABC3 transporter permease C-terminal" evidence="8">
    <location>
        <begin position="257"/>
        <end position="369"/>
    </location>
</feature>
<feature type="transmembrane region" description="Helical" evidence="7">
    <location>
        <begin position="339"/>
        <end position="361"/>
    </location>
</feature>
<keyword evidence="5 7" id="KW-0472">Membrane</keyword>